<name>A0ABS5CZ08_9MOLU</name>
<keyword evidence="3" id="KW-1185">Reference proteome</keyword>
<accession>A0ABS5CZ08</accession>
<gene>
    <name evidence="1" type="ORF">CHTY_000870</name>
    <name evidence="2" type="ORF">CHTY_003110</name>
</gene>
<dbReference type="EMBL" id="JACAOD020000002">
    <property type="protein sequence ID" value="MBP5835785.1"/>
    <property type="molecule type" value="Genomic_DNA"/>
</dbReference>
<dbReference type="RefSeq" id="WP_203552051.1">
    <property type="nucleotide sequence ID" value="NZ_JACAOD020000002.1"/>
</dbReference>
<reference evidence="2 3" key="1">
    <citation type="submission" date="2021-04" db="EMBL/GenBank/DDBJ databases">
        <title>Genomic features of Candidatus Phytoplasma meliae isolate ChTYXIII (1SrXIII-G).</title>
        <authorList>
            <person name="Fernandez F.D."/>
            <person name="Conci L.R."/>
        </authorList>
    </citation>
    <scope>NUCLEOTIDE SEQUENCE [LARGE SCALE GENOMIC DNA]</scope>
    <source>
        <strain evidence="2">ChTYXIII-Mo</strain>
    </source>
</reference>
<proteinExistence type="predicted"/>
<dbReference type="Proteomes" id="UP001195571">
    <property type="component" value="Unassembled WGS sequence"/>
</dbReference>
<evidence type="ECO:0000313" key="1">
    <source>
        <dbReference type="EMBL" id="MBP5835785.1"/>
    </source>
</evidence>
<evidence type="ECO:0000313" key="2">
    <source>
        <dbReference type="EMBL" id="MBP5836204.1"/>
    </source>
</evidence>
<dbReference type="EMBL" id="JACAOD020000015">
    <property type="protein sequence ID" value="MBP5836204.1"/>
    <property type="molecule type" value="Genomic_DNA"/>
</dbReference>
<organism evidence="2 3">
    <name type="scientific">Candidatus Phytoplasma meliae</name>
    <dbReference type="NCBI Taxonomy" id="1848402"/>
    <lineage>
        <taxon>Bacteria</taxon>
        <taxon>Bacillati</taxon>
        <taxon>Mycoplasmatota</taxon>
        <taxon>Mollicutes</taxon>
        <taxon>Acholeplasmatales</taxon>
        <taxon>Acholeplasmataceae</taxon>
        <taxon>Candidatus Phytoplasma</taxon>
        <taxon>16SrXIII (Mexican periwinkle virescence group)</taxon>
    </lineage>
</organism>
<sequence>MNLEKVKSFFNHMEQEALKVKTKKDSEQFYKDFETAIKEKRVFIMVEDNEFTKEEKRKLHPYFETARKEKRASIWREIEYVAKSGEKRKFQLYEYGVSPNIMKHKPFGSYNINKKYIQAFCLIETKTGRLYSFLEYIAYYDKKNEIGEELFRASLDDSVEGALTGFYILRRDLGMKKILDWQRLKDEDKENPNHFLILDELLKP</sequence>
<protein>
    <submittedName>
        <fullName evidence="2">Uncharacterized protein</fullName>
    </submittedName>
</protein>
<comment type="caution">
    <text evidence="2">The sequence shown here is derived from an EMBL/GenBank/DDBJ whole genome shotgun (WGS) entry which is preliminary data.</text>
</comment>
<evidence type="ECO:0000313" key="3">
    <source>
        <dbReference type="Proteomes" id="UP001195571"/>
    </source>
</evidence>